<proteinExistence type="predicted"/>
<organism evidence="1 2">
    <name type="scientific">Limosilactobacillus pontis</name>
    <dbReference type="NCBI Taxonomy" id="35787"/>
    <lineage>
        <taxon>Bacteria</taxon>
        <taxon>Bacillati</taxon>
        <taxon>Bacillota</taxon>
        <taxon>Bacilli</taxon>
        <taxon>Lactobacillales</taxon>
        <taxon>Lactobacillaceae</taxon>
        <taxon>Limosilactobacillus</taxon>
    </lineage>
</organism>
<dbReference type="EMBL" id="JAUDDW010000003">
    <property type="protein sequence ID" value="MDM8265884.1"/>
    <property type="molecule type" value="Genomic_DNA"/>
</dbReference>
<dbReference type="RefSeq" id="WP_289585722.1">
    <property type="nucleotide sequence ID" value="NZ_JAUDDW010000003.1"/>
</dbReference>
<gene>
    <name evidence="1" type="ORF">QUW44_01685</name>
</gene>
<sequence>MQIEFYNRGCKAFFKKHGQRKMIEKTIAAAIAKEVATGMTKVKLASHQRINGQNVYEFRLNLGKIGSARLAFSVAGDQAVVYFITTHLQKATFSTEFDHLIGGI</sequence>
<reference evidence="2" key="1">
    <citation type="submission" date="2023-06" db="EMBL/GenBank/DDBJ databases">
        <title>Identification and characterization of horizontal gene transfer across gut microbiota members of farm animals based on homology search.</title>
        <authorList>
            <person name="Zeman M."/>
            <person name="Kubasova T."/>
            <person name="Jahodarova E."/>
            <person name="Nykrynova M."/>
            <person name="Rychlik I."/>
        </authorList>
    </citation>
    <scope>NUCLEOTIDE SEQUENCE [LARGE SCALE GENOMIC DNA]</scope>
    <source>
        <strain evidence="2">161_Gplus</strain>
    </source>
</reference>
<accession>A0ABT7UW45</accession>
<evidence type="ECO:0008006" key="3">
    <source>
        <dbReference type="Google" id="ProtNLM"/>
    </source>
</evidence>
<reference evidence="1 2" key="2">
    <citation type="submission" date="2023-06" db="EMBL/GenBank/DDBJ databases">
        <authorList>
            <person name="Zeman M."/>
            <person name="Kubasova T."/>
            <person name="Jahodarova E."/>
            <person name="Nykrynova M."/>
            <person name="Rychlik I."/>
        </authorList>
    </citation>
    <scope>NUCLEOTIDE SEQUENCE [LARGE SCALE GENOMIC DNA]</scope>
    <source>
        <strain evidence="1 2">161_Gplus</strain>
    </source>
</reference>
<name>A0ABT7UW45_9LACO</name>
<evidence type="ECO:0000313" key="1">
    <source>
        <dbReference type="EMBL" id="MDM8265884.1"/>
    </source>
</evidence>
<keyword evidence="2" id="KW-1185">Reference proteome</keyword>
<comment type="caution">
    <text evidence="1">The sequence shown here is derived from an EMBL/GenBank/DDBJ whole genome shotgun (WGS) entry which is preliminary data.</text>
</comment>
<evidence type="ECO:0000313" key="2">
    <source>
        <dbReference type="Proteomes" id="UP001529343"/>
    </source>
</evidence>
<dbReference type="Proteomes" id="UP001529343">
    <property type="component" value="Unassembled WGS sequence"/>
</dbReference>
<protein>
    <recommendedName>
        <fullName evidence="3">Addiction module toxin RelE</fullName>
    </recommendedName>
</protein>